<dbReference type="AlphaFoldDB" id="A0A839UG25"/>
<keyword evidence="2" id="KW-0378">Hydrolase</keyword>
<name>A0A839UG25_9HYPH</name>
<dbReference type="GO" id="GO:0004185">
    <property type="term" value="F:serine-type carboxypeptidase activity"/>
    <property type="evidence" value="ECO:0007669"/>
    <property type="project" value="InterPro"/>
</dbReference>
<proteinExistence type="predicted"/>
<dbReference type="InterPro" id="IPR001563">
    <property type="entry name" value="Peptidase_S10"/>
</dbReference>
<gene>
    <name evidence="2" type="ORF">FHS21_005212</name>
</gene>
<dbReference type="GO" id="GO:0006508">
    <property type="term" value="P:proteolysis"/>
    <property type="evidence" value="ECO:0007669"/>
    <property type="project" value="InterPro"/>
</dbReference>
<dbReference type="Gene3D" id="3.40.50.1820">
    <property type="entry name" value="alpha/beta hydrolase"/>
    <property type="match status" value="1"/>
</dbReference>
<sequence length="1082" mass="116794">MNFRYLLLAAILGLSACNGSDSSTNKKEADSTFSDLADAKAELEKVNAQKEAGERDKIVLAGEIAALEARQEELRSAIGSAAAELNRLQGEDGKGGEIATQKAYLADLISQADRKVADIETAKQTLVQLGSIADKSSAIGLAKSSYDKLVEDTETKTEELNKATELLEKLQGNDGKGGSIKEARDRLIALEGEDGKGGSIKIATDSLADLNAKLAILNGKGEGSIFEAQEKLKELKGDGTTGNPGAIALAQNELEERRTALLDLTGDGTDKNPGEIAKATKELVDLVGEDGKGGKVADARKTLADVDGQIATARETLKSAQEALETLQGKDGKGGDIAAARKTLDTLSADIKTAQDELAAAQEAWKKLAGDDGKGGEIALEQKKLADLIEQAANKAEDIRKAGLELERIKVDGKATTDKATLDAARILSQAAFDAGRFDDAGTFLTAAGLNDEAIELYKKAGKNEKAGDLLAAAGKSEEAIEQYKKAGSVDKAAALLTAAGKLEDAYKLYAPEDKSVDDSNPYGEDANGSVAFDKVDETPSVKRHSMQLGGKTVWFTAKAGHLIAYGQKDKNNPDAKRDPQAAVFYMSYTRDDLPKENRPVTFFFNGGPGESSIWLHLGAWAPWRLKVDQPNVPADAKSGPPKSYPFVGNPETLLDKSDLVFVDPIGSGYSQAISSDVKKHINKDFWGVDADAKIMRDFITRYSNTNKRQTSPKYLFGESYGGGIRVPVLTKMLIDAGTEGFEGEKAGKTWIALTGSVLYAPVVNYASNCRAGDKSASCAGFLPTYILTNAYFKELSKPGIRTMAERAAEARTFTRTKHIPAIEKFRSSGWDAFKKTTDGKAYLSEIAGMTGVSAVDIPGRFPMLPSDYYDNYWAENPNMGIGRVEPDRSGDLGFMNFLKPGQSYNAYDTRMLVQGAVGYDFEYSEDNAFKAEIAKFLSNYLNYSNKTRHYVASAELTSSNWSWDWSTNRAGVTKIKSSSLSDLTLAINYAPEIKLMTLHGYFDGVTPFFQTELDFDLPVKVNGADMKLSDRIPTHVFEGGHMVYFVEKERPALKKAMDDFYDAPPYTPPATVPAQKSAALQ</sequence>
<keyword evidence="1" id="KW-0175">Coiled coil</keyword>
<feature type="coiled-coil region" evidence="1">
    <location>
        <begin position="303"/>
        <end position="402"/>
    </location>
</feature>
<feature type="coiled-coil region" evidence="1">
    <location>
        <begin position="29"/>
        <end position="91"/>
    </location>
</feature>
<keyword evidence="2" id="KW-0645">Protease</keyword>
<dbReference type="SUPFAM" id="SSF53474">
    <property type="entry name" value="alpha/beta-Hydrolases"/>
    <property type="match status" value="1"/>
</dbReference>
<organism evidence="2 3">
    <name type="scientific">Phyllobacterium trifolii</name>
    <dbReference type="NCBI Taxonomy" id="300193"/>
    <lineage>
        <taxon>Bacteria</taxon>
        <taxon>Pseudomonadati</taxon>
        <taxon>Pseudomonadota</taxon>
        <taxon>Alphaproteobacteria</taxon>
        <taxon>Hyphomicrobiales</taxon>
        <taxon>Phyllobacteriaceae</taxon>
        <taxon>Phyllobacterium</taxon>
    </lineage>
</organism>
<dbReference type="Proteomes" id="UP000554520">
    <property type="component" value="Unassembled WGS sequence"/>
</dbReference>
<keyword evidence="3" id="KW-1185">Reference proteome</keyword>
<accession>A0A839UG25</accession>
<evidence type="ECO:0000313" key="2">
    <source>
        <dbReference type="EMBL" id="MBB3148764.1"/>
    </source>
</evidence>
<reference evidence="2 3" key="1">
    <citation type="submission" date="2020-08" db="EMBL/GenBank/DDBJ databases">
        <title>Genomic Encyclopedia of Type Strains, Phase III (KMG-III): the genomes of soil and plant-associated and newly described type strains.</title>
        <authorList>
            <person name="Whitman W."/>
        </authorList>
    </citation>
    <scope>NUCLEOTIDE SEQUENCE [LARGE SCALE GENOMIC DNA]</scope>
    <source>
        <strain evidence="2 3">CECT 7015</strain>
    </source>
</reference>
<dbReference type="PROSITE" id="PS51257">
    <property type="entry name" value="PROKAR_LIPOPROTEIN"/>
    <property type="match status" value="1"/>
</dbReference>
<evidence type="ECO:0000313" key="3">
    <source>
        <dbReference type="Proteomes" id="UP000554520"/>
    </source>
</evidence>
<dbReference type="Pfam" id="PF00450">
    <property type="entry name" value="Peptidase_S10"/>
    <property type="match status" value="1"/>
</dbReference>
<comment type="caution">
    <text evidence="2">The sequence shown here is derived from an EMBL/GenBank/DDBJ whole genome shotgun (WGS) entry which is preliminary data.</text>
</comment>
<protein>
    <submittedName>
        <fullName evidence="2">Carboxypeptidase C (Cathepsin A)</fullName>
    </submittedName>
</protein>
<dbReference type="EMBL" id="JACHXN010000022">
    <property type="protein sequence ID" value="MBB3148764.1"/>
    <property type="molecule type" value="Genomic_DNA"/>
</dbReference>
<dbReference type="RefSeq" id="WP_183664615.1">
    <property type="nucleotide sequence ID" value="NZ_JACHXN010000022.1"/>
</dbReference>
<evidence type="ECO:0000256" key="1">
    <source>
        <dbReference type="SAM" id="Coils"/>
    </source>
</evidence>
<keyword evidence="2" id="KW-0121">Carboxypeptidase</keyword>
<dbReference type="InterPro" id="IPR029058">
    <property type="entry name" value="AB_hydrolase_fold"/>
</dbReference>